<dbReference type="GO" id="GO:0046872">
    <property type="term" value="F:metal ion binding"/>
    <property type="evidence" value="ECO:0007669"/>
    <property type="project" value="UniProtKB-KW"/>
</dbReference>
<dbReference type="InterPro" id="IPR023214">
    <property type="entry name" value="HAD_sf"/>
</dbReference>
<proteinExistence type="predicted"/>
<dbReference type="InterPro" id="IPR006439">
    <property type="entry name" value="HAD-SF_hydro_IA"/>
</dbReference>
<dbReference type="PANTHER" id="PTHR46470:SF2">
    <property type="entry name" value="GLYCERALDEHYDE 3-PHOSPHATE PHOSPHATASE"/>
    <property type="match status" value="1"/>
</dbReference>
<dbReference type="NCBIfam" id="TIGR01549">
    <property type="entry name" value="HAD-SF-IA-v1"/>
    <property type="match status" value="1"/>
</dbReference>
<organism evidence="5">
    <name type="scientific">marine sediment metagenome</name>
    <dbReference type="NCBI Taxonomy" id="412755"/>
    <lineage>
        <taxon>unclassified sequences</taxon>
        <taxon>metagenomes</taxon>
        <taxon>ecological metagenomes</taxon>
    </lineage>
</organism>
<dbReference type="GO" id="GO:0016791">
    <property type="term" value="F:phosphatase activity"/>
    <property type="evidence" value="ECO:0007669"/>
    <property type="project" value="TreeGrafter"/>
</dbReference>
<evidence type="ECO:0000256" key="4">
    <source>
        <dbReference type="ARBA" id="ARBA00022842"/>
    </source>
</evidence>
<evidence type="ECO:0000256" key="3">
    <source>
        <dbReference type="ARBA" id="ARBA00022801"/>
    </source>
</evidence>
<keyword evidence="2" id="KW-0479">Metal-binding</keyword>
<dbReference type="Pfam" id="PF00702">
    <property type="entry name" value="Hydrolase"/>
    <property type="match status" value="1"/>
</dbReference>
<evidence type="ECO:0000256" key="2">
    <source>
        <dbReference type="ARBA" id="ARBA00022723"/>
    </source>
</evidence>
<dbReference type="Gene3D" id="3.40.50.1000">
    <property type="entry name" value="HAD superfamily/HAD-like"/>
    <property type="match status" value="1"/>
</dbReference>
<dbReference type="InterPro" id="IPR036412">
    <property type="entry name" value="HAD-like_sf"/>
</dbReference>
<accession>X1L1B4</accession>
<evidence type="ECO:0008006" key="6">
    <source>
        <dbReference type="Google" id="ProtNLM"/>
    </source>
</evidence>
<name>X1L1B4_9ZZZZ</name>
<keyword evidence="3" id="KW-0378">Hydrolase</keyword>
<comment type="cofactor">
    <cofactor evidence="1">
        <name>Mg(2+)</name>
        <dbReference type="ChEBI" id="CHEBI:18420"/>
    </cofactor>
</comment>
<protein>
    <recommendedName>
        <fullName evidence="6">HAD family hydrolase</fullName>
    </recommendedName>
</protein>
<comment type="caution">
    <text evidence="5">The sequence shown here is derived from an EMBL/GenBank/DDBJ whole genome shotgun (WGS) entry which is preliminary data.</text>
</comment>
<dbReference type="SUPFAM" id="SSF56784">
    <property type="entry name" value="HAD-like"/>
    <property type="match status" value="1"/>
</dbReference>
<evidence type="ECO:0000256" key="1">
    <source>
        <dbReference type="ARBA" id="ARBA00001946"/>
    </source>
</evidence>
<gene>
    <name evidence="5" type="ORF">S06H3_11056</name>
</gene>
<dbReference type="GO" id="GO:0044281">
    <property type="term" value="P:small molecule metabolic process"/>
    <property type="evidence" value="ECO:0007669"/>
    <property type="project" value="UniProtKB-ARBA"/>
</dbReference>
<dbReference type="AlphaFoldDB" id="X1L1B4"/>
<reference evidence="5" key="1">
    <citation type="journal article" date="2014" name="Front. Microbiol.">
        <title>High frequency of phylogenetically diverse reductive dehalogenase-homologous genes in deep subseafloor sedimentary metagenomes.</title>
        <authorList>
            <person name="Kawai M."/>
            <person name="Futagami T."/>
            <person name="Toyoda A."/>
            <person name="Takaki Y."/>
            <person name="Nishi S."/>
            <person name="Hori S."/>
            <person name="Arai W."/>
            <person name="Tsubouchi T."/>
            <person name="Morono Y."/>
            <person name="Uchiyama I."/>
            <person name="Ito T."/>
            <person name="Fujiyama A."/>
            <person name="Inagaki F."/>
            <person name="Takami H."/>
        </authorList>
    </citation>
    <scope>NUCLEOTIDE SEQUENCE</scope>
    <source>
        <strain evidence="5">Expedition CK06-06</strain>
    </source>
</reference>
<feature type="non-terminal residue" evidence="5">
    <location>
        <position position="1"/>
    </location>
</feature>
<evidence type="ECO:0000313" key="5">
    <source>
        <dbReference type="EMBL" id="GAI13117.1"/>
    </source>
</evidence>
<dbReference type="PANTHER" id="PTHR46470">
    <property type="entry name" value="N-ACYLNEURAMINATE-9-PHOSPHATASE"/>
    <property type="match status" value="1"/>
</dbReference>
<sequence>LEKVIKQTDQKIINKLANFFKENIVYQLYDDAKEIIAFPYQKAILTSAAPFLFSNLGLEKYFEIFTPRETKFLKPDPRAFLAVLEKLKIKPEETLMVGDELERDLMPAKKLGMETILIDRGDKIKKPPVKKIGSLAKLKQILGP</sequence>
<dbReference type="NCBIfam" id="TIGR01509">
    <property type="entry name" value="HAD-SF-IA-v3"/>
    <property type="match status" value="1"/>
</dbReference>
<keyword evidence="4" id="KW-0460">Magnesium</keyword>
<dbReference type="InterPro" id="IPR051400">
    <property type="entry name" value="HAD-like_hydrolase"/>
</dbReference>
<dbReference type="EMBL" id="BARV01005264">
    <property type="protein sequence ID" value="GAI13117.1"/>
    <property type="molecule type" value="Genomic_DNA"/>
</dbReference>